<dbReference type="Proteomes" id="UP001280156">
    <property type="component" value="Unassembled WGS sequence"/>
</dbReference>
<feature type="compositionally biased region" description="Low complexity" evidence="7">
    <location>
        <begin position="193"/>
        <end position="213"/>
    </location>
</feature>
<evidence type="ECO:0000256" key="2">
    <source>
        <dbReference type="ARBA" id="ARBA00010270"/>
    </source>
</evidence>
<evidence type="ECO:0000256" key="1">
    <source>
        <dbReference type="ARBA" id="ARBA00004167"/>
    </source>
</evidence>
<gene>
    <name evidence="8" type="ORF">RFM52_08620</name>
</gene>
<evidence type="ECO:0000256" key="7">
    <source>
        <dbReference type="SAM" id="MobiDB-lite"/>
    </source>
</evidence>
<dbReference type="RefSeq" id="WP_320296197.1">
    <property type="nucleotide sequence ID" value="NZ_JAVIIU010000006.1"/>
</dbReference>
<evidence type="ECO:0000313" key="8">
    <source>
        <dbReference type="EMBL" id="MDX8485252.1"/>
    </source>
</evidence>
<evidence type="ECO:0000256" key="5">
    <source>
        <dbReference type="ARBA" id="ARBA00022734"/>
    </source>
</evidence>
<evidence type="ECO:0000256" key="3">
    <source>
        <dbReference type="ARBA" id="ARBA00020552"/>
    </source>
</evidence>
<sequence>MKALLGIAGGFVLTLIVFASGLAFATWLLAAKPVRQATPAIGVSELWTKDAQPVDQQKQNLERIPARQLAAAPAKTGDKTGEPAPGQSIKTDSGAQTTALAAPAPAVAPRLQPLPNVSGPGQPTPDAGAAQRPATVDQQAEPQLPVAHLQWCAARYRSYRPAENSYRSYGGELRPCISPYYDPGGDRTASTGQNDQADDQAAANDRQNATTDDWTGDDQAEMEGYAPSRGGYATTYGGPPEEISPEAEAAQASGRAVSGDHVDYCFSRYRSYDPQDNTYQPFDGGPRRQCE</sequence>
<feature type="region of interest" description="Disordered" evidence="7">
    <location>
        <begin position="54"/>
        <end position="140"/>
    </location>
</feature>
<evidence type="ECO:0000313" key="9">
    <source>
        <dbReference type="Proteomes" id="UP001280156"/>
    </source>
</evidence>
<feature type="compositionally biased region" description="Low complexity" evidence="7">
    <location>
        <begin position="95"/>
        <end position="115"/>
    </location>
</feature>
<keyword evidence="5" id="KW-0430">Lectin</keyword>
<keyword evidence="4" id="KW-0472">Membrane</keyword>
<comment type="function">
    <text evidence="6">Has immunoglobulin-binding and hemagglutination properties, and can bind to mannose. Essential for virulence. May be involved in LPS biosynthesis or polysaccharide transport.</text>
</comment>
<feature type="region of interest" description="Disordered" evidence="7">
    <location>
        <begin position="270"/>
        <end position="291"/>
    </location>
</feature>
<feature type="region of interest" description="Disordered" evidence="7">
    <location>
        <begin position="180"/>
        <end position="257"/>
    </location>
</feature>
<keyword evidence="4" id="KW-1003">Cell membrane</keyword>
<comment type="similarity">
    <text evidence="2">Belongs to the BA14k family.</text>
</comment>
<evidence type="ECO:0000256" key="6">
    <source>
        <dbReference type="ARBA" id="ARBA00025321"/>
    </source>
</evidence>
<dbReference type="InterPro" id="IPR012413">
    <property type="entry name" value="BA14K"/>
</dbReference>
<accession>A0ABU4YE78</accession>
<name>A0ABU4YE78_9HYPH</name>
<comment type="subcellular location">
    <subcellularLocation>
        <location evidence="1">Membrane</location>
        <topology evidence="1">Single-pass membrane protein</topology>
    </subcellularLocation>
</comment>
<reference evidence="8 9" key="1">
    <citation type="submission" date="2023-08" db="EMBL/GenBank/DDBJ databases">
        <title>Implementing the SeqCode for naming new Mesorhizobium species isolated from Vachellia karroo root nodules.</title>
        <authorList>
            <person name="Van Lill M."/>
        </authorList>
    </citation>
    <scope>NUCLEOTIDE SEQUENCE [LARGE SCALE GENOMIC DNA]</scope>
    <source>
        <strain evidence="8 9">VK2B</strain>
    </source>
</reference>
<organism evidence="8 9">
    <name type="scientific">Mesorhizobium humile</name>
    <dbReference type="NCBI Taxonomy" id="3072313"/>
    <lineage>
        <taxon>Bacteria</taxon>
        <taxon>Pseudomonadati</taxon>
        <taxon>Pseudomonadota</taxon>
        <taxon>Alphaproteobacteria</taxon>
        <taxon>Hyphomicrobiales</taxon>
        <taxon>Phyllobacteriaceae</taxon>
        <taxon>Mesorhizobium</taxon>
    </lineage>
</organism>
<dbReference type="Pfam" id="PF07886">
    <property type="entry name" value="BA14K"/>
    <property type="match status" value="2"/>
</dbReference>
<evidence type="ECO:0000256" key="4">
    <source>
        <dbReference type="ARBA" id="ARBA00022475"/>
    </source>
</evidence>
<proteinExistence type="inferred from homology"/>
<comment type="caution">
    <text evidence="8">The sequence shown here is derived from an EMBL/GenBank/DDBJ whole genome shotgun (WGS) entry which is preliminary data.</text>
</comment>
<dbReference type="EMBL" id="JAVIIV010000004">
    <property type="protein sequence ID" value="MDX8485252.1"/>
    <property type="molecule type" value="Genomic_DNA"/>
</dbReference>
<keyword evidence="9" id="KW-1185">Reference proteome</keyword>
<protein>
    <recommendedName>
        <fullName evidence="3">Lectin-like protein BA14k</fullName>
    </recommendedName>
</protein>